<dbReference type="InterPro" id="IPR013602">
    <property type="entry name" value="Dynein_heavy_linker"/>
</dbReference>
<name>A0ABV0SW44_9TELE</name>
<evidence type="ECO:0000313" key="6">
    <source>
        <dbReference type="Proteomes" id="UP001482620"/>
    </source>
</evidence>
<keyword evidence="6" id="KW-1185">Reference proteome</keyword>
<dbReference type="PANTHER" id="PTHR46532">
    <property type="entry name" value="MALE FERTILITY FACTOR KL5"/>
    <property type="match status" value="1"/>
</dbReference>
<dbReference type="InterPro" id="IPR013594">
    <property type="entry name" value="Dynein_heavy_tail"/>
</dbReference>
<dbReference type="InterPro" id="IPR026983">
    <property type="entry name" value="DHC"/>
</dbReference>
<evidence type="ECO:0000313" key="5">
    <source>
        <dbReference type="EMBL" id="MEQ2224489.1"/>
    </source>
</evidence>
<dbReference type="InterPro" id="IPR042222">
    <property type="entry name" value="Dynein_2_N"/>
</dbReference>
<feature type="compositionally biased region" description="Low complexity" evidence="2">
    <location>
        <begin position="1"/>
        <end position="12"/>
    </location>
</feature>
<gene>
    <name evidence="5" type="ORF">ILYODFUR_008010</name>
</gene>
<feature type="region of interest" description="Disordered" evidence="2">
    <location>
        <begin position="1"/>
        <end position="21"/>
    </location>
</feature>
<organism evidence="5 6">
    <name type="scientific">Ilyodon furcidens</name>
    <name type="common">goldbreast splitfin</name>
    <dbReference type="NCBI Taxonomy" id="33524"/>
    <lineage>
        <taxon>Eukaryota</taxon>
        <taxon>Metazoa</taxon>
        <taxon>Chordata</taxon>
        <taxon>Craniata</taxon>
        <taxon>Vertebrata</taxon>
        <taxon>Euteleostomi</taxon>
        <taxon>Actinopterygii</taxon>
        <taxon>Neopterygii</taxon>
        <taxon>Teleostei</taxon>
        <taxon>Neoteleostei</taxon>
        <taxon>Acanthomorphata</taxon>
        <taxon>Ovalentaria</taxon>
        <taxon>Atherinomorphae</taxon>
        <taxon>Cyprinodontiformes</taxon>
        <taxon>Goodeidae</taxon>
        <taxon>Ilyodon</taxon>
    </lineage>
</organism>
<comment type="caution">
    <text evidence="5">The sequence shown here is derived from an EMBL/GenBank/DDBJ whole genome shotgun (WGS) entry which is preliminary data.</text>
</comment>
<feature type="coiled-coil region" evidence="1">
    <location>
        <begin position="665"/>
        <end position="692"/>
    </location>
</feature>
<feature type="non-terminal residue" evidence="5">
    <location>
        <position position="1652"/>
    </location>
</feature>
<feature type="domain" description="Dynein heavy chain tail" evidence="3">
    <location>
        <begin position="245"/>
        <end position="816"/>
    </location>
</feature>
<keyword evidence="1" id="KW-0175">Coiled coil</keyword>
<dbReference type="PANTHER" id="PTHR46532:SF11">
    <property type="entry name" value="DYNEIN AXONEMAL HEAVY CHAIN 12"/>
    <property type="match status" value="1"/>
</dbReference>
<sequence length="1652" mass="191502">MAEAGGTSNSGGMTTGVAGGVRVPQEPSLKAGVVLSDERVDFLREQAFCVLRVKTDKWNRFIAAEENQKIILDFLDHIWLNRLLLFTGPGGTLHAGDAQSLLISGAFNAVESIPTVFSPVKTSPPWKTKLLCVLKKGVKRIARQDFRHQFRLGEVPGCPMEHLPVVISEVLVCVLSNGLNHEDWPRVVSDDIHRHLERLRSNVVTLRGHAEGRTLLPLPLCVERAQPQDIGFSPTGWPLDHGLLYSIETLIVQWSGQIWNVLKKDSGMLLLQGDHPGPNVELRFWAIQRENLLGIQSQMQSSKVEQIKDILQRVKSSYYSAFEDICVKVNEAVLEAEDIDLYLRPLRRQISNIEERSFPQLEPLLPPLFHTFCLIWSHSHYYSTPQRMVVLLQEFCNLIIEKAFAYLIPEELFKMELEEGMERVQISISVLRSFKELFHTYHQQIPTYYRHEKNIKLWDFPATLVFKRLDCIMERLLMIEDIFATALDFLKLEKVELGGSRGKILSEMVFSMSEEFHDHWRTLRESKYDPFDYTNDEFVRHHRRFVEQNKDFDQRLGTVLNLAFHHSKNLNSAFKLLKIFGSLLERPRIQELFSPNYNVLLAMFNQEIDHCQVILDQHREMSGCAVLGKNMPSVAGNLKWSQELRSRILTNRSNFCQLPHIPLGCAEADEVLRKCEHVLEMLEKQDEELLTEWTEGLEDVCQMHLKEQLLTLDTDTGLFQVNFSLALTSVLREVKYLSILKIQNIPKTALHLYSKQERLYLYTQTLTLVTQSYNKLKITILAVELGLVKDEMDRVRQQLEPALKELTWDQDDLWDYIQSTQQLVKSISSRVQNSKANVEAIQALMVKLSNRAFITRKSRDSTLLNFSDIEDSVSKQQALISSTGEQIHKLLQENQSLLDVSDQISGEWSAYTEYVDRMIVTGFVNAVRCSLQYFMDNTDATQRITPLFEIKLILNGNEMTFDPSLDLSVSGNLYNIMDKMVTNIAGMASFIPRVARHKQLDNYQFDIDEMEDLSEMCHIIRSRARGAVAKVWEYQASFSSYRYLWTDDRSEFMSQFLLYGHVLSTEEAELYADYELKKNPPTLENFKDQINLFESLYVRVSKMEDRMVFCGWLQLDIRPFKHTLLNVIKRWSWMFKEHLLNHVNQSVKELSHFLEDTAGGLTTKVSDGDYAGLVNIMGHLMAIRDRQISNEQNFKPLKSTAELLKSYGQQLPEIVYTQLEELPEKWKSLKKIAFTVKHEVAPLQSNEVSVIRRKCVRFEVKQHEFRERFRTESVFKINVEEPYKLIDKCHQSVAGIEMEMKNLQDTAYMFEVSFPEYKQLRQCRSDIILVKAVWDMIIFIKTSIEEWTKTPWKEINVEQMDMELRRFAKEMKMLDKEVRAWDVYLGLESVVKNLLTSLRAVNELQNSAIRERHWQQLMNTTGVRFVMGESTTLGNLLELQLHRVEDEVKNIVDKAVKEMGIEKVLAEITQTWSVMSLSYEIHNSTETPLLKADENLIETLEDNQVQLQNILMSKYVEYFQAEVSGWQRKLMVADLVISSWMSVQRTWAHLNSIFTNSDDIRCQLANDAERFQGIHTDFQSLMIEVVQNSNVVDVTNKPGFLENLEILQQRLSVCEKALAEYLETKRLTFPRFYFVSASDLLEIVSKGTQPKQ</sequence>
<protein>
    <submittedName>
        <fullName evidence="5">Uncharacterized protein</fullName>
    </submittedName>
</protein>
<dbReference type="Proteomes" id="UP001482620">
    <property type="component" value="Unassembled WGS sequence"/>
</dbReference>
<accession>A0ABV0SW44</accession>
<dbReference type="Pfam" id="PF08393">
    <property type="entry name" value="DHC_N2"/>
    <property type="match status" value="1"/>
</dbReference>
<proteinExistence type="predicted"/>
<dbReference type="EMBL" id="JAHRIQ010012113">
    <property type="protein sequence ID" value="MEQ2224489.1"/>
    <property type="molecule type" value="Genomic_DNA"/>
</dbReference>
<reference evidence="5 6" key="1">
    <citation type="submission" date="2021-06" db="EMBL/GenBank/DDBJ databases">
        <authorList>
            <person name="Palmer J.M."/>
        </authorList>
    </citation>
    <scope>NUCLEOTIDE SEQUENCE [LARGE SCALE GENOMIC DNA]</scope>
    <source>
        <strain evidence="6">if_2019</strain>
        <tissue evidence="5">Muscle</tissue>
    </source>
</reference>
<dbReference type="Gene3D" id="1.10.287.2620">
    <property type="match status" value="1"/>
</dbReference>
<evidence type="ECO:0000259" key="3">
    <source>
        <dbReference type="Pfam" id="PF08385"/>
    </source>
</evidence>
<evidence type="ECO:0000259" key="4">
    <source>
        <dbReference type="Pfam" id="PF08393"/>
    </source>
</evidence>
<feature type="domain" description="Dynein heavy chain linker" evidence="4">
    <location>
        <begin position="1320"/>
        <end position="1651"/>
    </location>
</feature>
<evidence type="ECO:0000256" key="1">
    <source>
        <dbReference type="SAM" id="Coils"/>
    </source>
</evidence>
<dbReference type="Pfam" id="PF08385">
    <property type="entry name" value="DHC_N1"/>
    <property type="match status" value="1"/>
</dbReference>
<evidence type="ECO:0000256" key="2">
    <source>
        <dbReference type="SAM" id="MobiDB-lite"/>
    </source>
</evidence>
<dbReference type="Gene3D" id="1.20.140.100">
    <property type="entry name" value="Dynein heavy chain, N-terminal domain 2"/>
    <property type="match status" value="1"/>
</dbReference>